<dbReference type="RefSeq" id="WP_140043572.1">
    <property type="nucleotide sequence ID" value="NZ_CP041019.1"/>
</dbReference>
<evidence type="ECO:0000313" key="2">
    <source>
        <dbReference type="Proteomes" id="UP000311469"/>
    </source>
</evidence>
<organism evidence="1 2">
    <name type="scientific">Sphingobium fuliginis ATCC 27551</name>
    <dbReference type="NCBI Taxonomy" id="1208342"/>
    <lineage>
        <taxon>Bacteria</taxon>
        <taxon>Pseudomonadati</taxon>
        <taxon>Pseudomonadota</taxon>
        <taxon>Alphaproteobacteria</taxon>
        <taxon>Sphingomonadales</taxon>
        <taxon>Sphingomonadaceae</taxon>
        <taxon>Sphingobium</taxon>
    </lineage>
</organism>
<reference evidence="1 2" key="1">
    <citation type="submission" date="2019-06" db="EMBL/GenBank/DDBJ databases">
        <title>Genome organization and adaptive potential of archetypical organophosphate degarding Sphingobium fuliginis ATCC 27551.</title>
        <authorList>
            <person name="Sarwar A."/>
            <person name="Parthasarathy S."/>
            <person name="Singh C."/>
            <person name="Siddavattam D."/>
        </authorList>
    </citation>
    <scope>NUCLEOTIDE SEQUENCE [LARGE SCALE GENOMIC DNA]</scope>
    <source>
        <strain evidence="1 2">ATCC 27551</strain>
        <plasmid evidence="2">psf2</plasmid>
    </source>
</reference>
<gene>
    <name evidence="1" type="ORF">FIL70_25160</name>
</gene>
<dbReference type="KEGG" id="sufl:FIL70_25160"/>
<dbReference type="InterPro" id="IPR006175">
    <property type="entry name" value="YjgF/YER057c/UK114"/>
</dbReference>
<dbReference type="InterPro" id="IPR035959">
    <property type="entry name" value="RutC-like_sf"/>
</dbReference>
<dbReference type="Proteomes" id="UP000311469">
    <property type="component" value="Plasmid pSF2"/>
</dbReference>
<geneLocation type="plasmid" evidence="2">
    <name>psf2</name>
</geneLocation>
<name>A0A5B8CP47_SPHSA</name>
<dbReference type="AlphaFoldDB" id="A0A5B8CP47"/>
<evidence type="ECO:0000313" key="1">
    <source>
        <dbReference type="EMBL" id="QDC40424.1"/>
    </source>
</evidence>
<dbReference type="EMBL" id="CP041019">
    <property type="protein sequence ID" value="QDC40424.1"/>
    <property type="molecule type" value="Genomic_DNA"/>
</dbReference>
<dbReference type="SUPFAM" id="SSF55298">
    <property type="entry name" value="YjgF-like"/>
    <property type="match status" value="1"/>
</dbReference>
<accession>A0A5B8CP47</accession>
<dbReference type="PANTHER" id="PTHR43857:SF1">
    <property type="entry name" value="YJGH FAMILY PROTEIN"/>
    <property type="match status" value="1"/>
</dbReference>
<dbReference type="Pfam" id="PF01042">
    <property type="entry name" value="Ribonuc_L-PSP"/>
    <property type="match status" value="1"/>
</dbReference>
<sequence>MSRIRHSAVGWEWEKGWSVTQGTLAGDYLWLAGQTAMDSDGTVVGEGDWEVQVRKVFSNIAETLAVFEAQMEDVVHLTQYFVPVMSEEMIQAFWAVRREFFSVQAPSSTGIQVAGLAKPEMLLEVEAVAFVGGR</sequence>
<proteinExistence type="predicted"/>
<dbReference type="Gene3D" id="3.30.1330.40">
    <property type="entry name" value="RutC-like"/>
    <property type="match status" value="1"/>
</dbReference>
<dbReference type="PANTHER" id="PTHR43857">
    <property type="entry name" value="BLR7761 PROTEIN"/>
    <property type="match status" value="1"/>
</dbReference>
<protein>
    <submittedName>
        <fullName evidence="1">RidA family protein</fullName>
    </submittedName>
</protein>
<keyword evidence="1" id="KW-0614">Plasmid</keyword>